<accession>A0AAJ5Z3E9</accession>
<dbReference type="Proteomes" id="UP001217582">
    <property type="component" value="Chromosome 9"/>
</dbReference>
<dbReference type="NCBIfam" id="TIGR00527">
    <property type="entry name" value="gcvH"/>
    <property type="match status" value="1"/>
</dbReference>
<dbReference type="InterPro" id="IPR017453">
    <property type="entry name" value="GCV_H_sub"/>
</dbReference>
<dbReference type="Gene3D" id="2.40.50.100">
    <property type="match status" value="1"/>
</dbReference>
<dbReference type="PANTHER" id="PTHR11715">
    <property type="entry name" value="GLYCINE CLEAVAGE SYSTEM H PROTEIN"/>
    <property type="match status" value="1"/>
</dbReference>
<gene>
    <name evidence="6" type="ORF">MARU1_003779</name>
</gene>
<comment type="cofactor">
    <cofactor evidence="4">
        <name>(R)-lipoate</name>
        <dbReference type="ChEBI" id="CHEBI:83088"/>
    </cofactor>
    <text evidence="4">Binds 1 lipoyl cofactor covalently.</text>
</comment>
<protein>
    <recommendedName>
        <fullName evidence="4">Glycine cleavage system H protein</fullName>
    </recommendedName>
</protein>
<proteinExistence type="inferred from homology"/>
<dbReference type="InterPro" id="IPR000089">
    <property type="entry name" value="Biotin_lipoyl"/>
</dbReference>
<dbReference type="Pfam" id="PF01597">
    <property type="entry name" value="GCV_H"/>
    <property type="match status" value="1"/>
</dbReference>
<keyword evidence="7" id="KW-1185">Reference proteome</keyword>
<keyword evidence="4" id="KW-0809">Transit peptide</keyword>
<reference evidence="6 7" key="1">
    <citation type="submission" date="2023-03" db="EMBL/GenBank/DDBJ databases">
        <title>Mating type loci evolution in Malassezia.</title>
        <authorList>
            <person name="Coelho M.A."/>
        </authorList>
    </citation>
    <scope>NUCLEOTIDE SEQUENCE [LARGE SCALE GENOMIC DNA]</scope>
    <source>
        <strain evidence="6 7">CBS 13387</strain>
    </source>
</reference>
<dbReference type="GO" id="GO:0019464">
    <property type="term" value="P:glycine decarboxylation via glycine cleavage system"/>
    <property type="evidence" value="ECO:0007669"/>
    <property type="project" value="UniProtKB-UniRule"/>
</dbReference>
<evidence type="ECO:0000259" key="5">
    <source>
        <dbReference type="PROSITE" id="PS50968"/>
    </source>
</evidence>
<dbReference type="GO" id="GO:0009249">
    <property type="term" value="P:protein lipoylation"/>
    <property type="evidence" value="ECO:0007669"/>
    <property type="project" value="TreeGrafter"/>
</dbReference>
<dbReference type="HAMAP" id="MF_00272">
    <property type="entry name" value="GcvH"/>
    <property type="match status" value="1"/>
</dbReference>
<comment type="function">
    <text evidence="4">The H protein shuttles the methylamine group of glycine from the P protein to the T protein.</text>
</comment>
<dbReference type="GO" id="GO:0005739">
    <property type="term" value="C:mitochondrion"/>
    <property type="evidence" value="ECO:0007669"/>
    <property type="project" value="UniProtKB-SubCell"/>
</dbReference>
<dbReference type="SUPFAM" id="SSF51230">
    <property type="entry name" value="Single hybrid motif"/>
    <property type="match status" value="1"/>
</dbReference>
<sequence length="181" mass="19617">MRPASLGASHHAIPPMLAAPLRTACLTSLRAAARATPRSVSRVSAARSFQTSTVSNAIKTLYTAEHEWLKYNDETNEGVLGITDHAQNSLGDVVYLELPAVELEVSKGDQIGSVESVKAASDIYSPVSGIVSEVNEKLNDEMTLVNKSPEQEGWFAKLRLTNPAEIDELLSEEAYKAILEH</sequence>
<dbReference type="InterPro" id="IPR002930">
    <property type="entry name" value="GCV_H"/>
</dbReference>
<comment type="similarity">
    <text evidence="1 4">Belongs to the GcvH family.</text>
</comment>
<dbReference type="PROSITE" id="PS50968">
    <property type="entry name" value="BIOTINYL_LIPOYL"/>
    <property type="match status" value="1"/>
</dbReference>
<dbReference type="PANTHER" id="PTHR11715:SF3">
    <property type="entry name" value="GLYCINE CLEAVAGE SYSTEM H PROTEIN-RELATED"/>
    <property type="match status" value="1"/>
</dbReference>
<dbReference type="NCBIfam" id="NF002270">
    <property type="entry name" value="PRK01202.1"/>
    <property type="match status" value="1"/>
</dbReference>
<dbReference type="CDD" id="cd06848">
    <property type="entry name" value="GCS_H"/>
    <property type="match status" value="1"/>
</dbReference>
<dbReference type="GO" id="GO:0005960">
    <property type="term" value="C:glycine cleavage complex"/>
    <property type="evidence" value="ECO:0007669"/>
    <property type="project" value="UniProtKB-UniRule"/>
</dbReference>
<feature type="modified residue" description="N6-lipoyllysine" evidence="3">
    <location>
        <position position="118"/>
    </location>
</feature>
<evidence type="ECO:0000256" key="4">
    <source>
        <dbReference type="RuleBase" id="RU364055"/>
    </source>
</evidence>
<dbReference type="AlphaFoldDB" id="A0AAJ5Z3E9"/>
<dbReference type="EMBL" id="CP119924">
    <property type="protein sequence ID" value="WFD17716.1"/>
    <property type="molecule type" value="Genomic_DNA"/>
</dbReference>
<evidence type="ECO:0000256" key="3">
    <source>
        <dbReference type="PIRSR" id="PIRSR617453-50"/>
    </source>
</evidence>
<comment type="subcellular location">
    <subcellularLocation>
        <location evidence="4">Mitochondrion</location>
    </subcellularLocation>
</comment>
<feature type="domain" description="Lipoyl-binding" evidence="5">
    <location>
        <begin position="77"/>
        <end position="159"/>
    </location>
</feature>
<organism evidence="6 7">
    <name type="scientific">Malassezia arunalokei</name>
    <dbReference type="NCBI Taxonomy" id="1514897"/>
    <lineage>
        <taxon>Eukaryota</taxon>
        <taxon>Fungi</taxon>
        <taxon>Dikarya</taxon>
        <taxon>Basidiomycota</taxon>
        <taxon>Ustilaginomycotina</taxon>
        <taxon>Malasseziomycetes</taxon>
        <taxon>Malasseziales</taxon>
        <taxon>Malasseziaceae</taxon>
        <taxon>Malassezia</taxon>
    </lineage>
</organism>
<name>A0AAJ5Z3E9_9BASI</name>
<dbReference type="InterPro" id="IPR033753">
    <property type="entry name" value="GCV_H/Fam206"/>
</dbReference>
<evidence type="ECO:0000313" key="7">
    <source>
        <dbReference type="Proteomes" id="UP001217582"/>
    </source>
</evidence>
<comment type="subunit">
    <text evidence="4">The glycine cleavage system is composed of four proteins: P, T, L and H.</text>
</comment>
<keyword evidence="2 3" id="KW-0450">Lipoyl</keyword>
<evidence type="ECO:0000256" key="2">
    <source>
        <dbReference type="ARBA" id="ARBA00022823"/>
    </source>
</evidence>
<evidence type="ECO:0000313" key="6">
    <source>
        <dbReference type="EMBL" id="WFD17716.1"/>
    </source>
</evidence>
<dbReference type="InterPro" id="IPR011053">
    <property type="entry name" value="Single_hybrid_motif"/>
</dbReference>
<evidence type="ECO:0000256" key="1">
    <source>
        <dbReference type="ARBA" id="ARBA00009249"/>
    </source>
</evidence>
<keyword evidence="4" id="KW-0496">Mitochondrion</keyword>